<keyword evidence="6" id="KW-1185">Reference proteome</keyword>
<dbReference type="Pfam" id="PF00535">
    <property type="entry name" value="Glycos_transf_2"/>
    <property type="match status" value="1"/>
</dbReference>
<dbReference type="InterPro" id="IPR029044">
    <property type="entry name" value="Nucleotide-diphossugar_trans"/>
</dbReference>
<dbReference type="InterPro" id="IPR001173">
    <property type="entry name" value="Glyco_trans_2-like"/>
</dbReference>
<evidence type="ECO:0000256" key="3">
    <source>
        <dbReference type="ARBA" id="ARBA00022679"/>
    </source>
</evidence>
<gene>
    <name evidence="5" type="ORF">IV501_02195</name>
</gene>
<sequence length="267" mass="28622">MLPEPADWRTLVVIPTYDEAENIGTAVANALAAVPTTHVLVVDDASPDGTGRIADDLAQADERIHVLHRTAKNGLGMAYVDAFGWALERDYDLIVEMDADGSHPADTLAEMLDTIRAGAEATPPVGVVIGSRWVQGGRVENWPKSREALSRTANLYARAALGIRTNDLTGGYRVYRADALAGMTLTDVDSQGYCFQIDLTIRTVNAGFGVVEVPIVFKDREFGVSKMSGNIVVEAMLKVTAWGIGRRASQLRHLLGSRASVAGSSSL</sequence>
<dbReference type="EMBL" id="JAEPES010000001">
    <property type="protein sequence ID" value="MBK4346434.1"/>
    <property type="molecule type" value="Genomic_DNA"/>
</dbReference>
<evidence type="ECO:0000256" key="2">
    <source>
        <dbReference type="ARBA" id="ARBA00022676"/>
    </source>
</evidence>
<dbReference type="GO" id="GO:0016020">
    <property type="term" value="C:membrane"/>
    <property type="evidence" value="ECO:0007669"/>
    <property type="project" value="GOC"/>
</dbReference>
<dbReference type="Gene3D" id="3.90.550.10">
    <property type="entry name" value="Spore Coat Polysaccharide Biosynthesis Protein SpsA, Chain A"/>
    <property type="match status" value="1"/>
</dbReference>
<dbReference type="RefSeq" id="WP_200554765.1">
    <property type="nucleotide sequence ID" value="NZ_JAEPES010000001.1"/>
</dbReference>
<keyword evidence="3" id="KW-0808">Transferase</keyword>
<dbReference type="AlphaFoldDB" id="A0A934SJD2"/>
<protein>
    <submittedName>
        <fullName evidence="5">Polyprenol monophosphomannose synthase</fullName>
    </submittedName>
</protein>
<dbReference type="GO" id="GO:0009247">
    <property type="term" value="P:glycolipid biosynthetic process"/>
    <property type="evidence" value="ECO:0007669"/>
    <property type="project" value="TreeGrafter"/>
</dbReference>
<dbReference type="GO" id="GO:0004582">
    <property type="term" value="F:dolichyl-phosphate beta-D-mannosyltransferase activity"/>
    <property type="evidence" value="ECO:0007669"/>
    <property type="project" value="InterPro"/>
</dbReference>
<dbReference type="InterPro" id="IPR039528">
    <property type="entry name" value="DPM1-like"/>
</dbReference>
<dbReference type="SUPFAM" id="SSF53448">
    <property type="entry name" value="Nucleotide-diphospho-sugar transferases"/>
    <property type="match status" value="1"/>
</dbReference>
<evidence type="ECO:0000259" key="4">
    <source>
        <dbReference type="Pfam" id="PF00535"/>
    </source>
</evidence>
<dbReference type="CDD" id="cd06442">
    <property type="entry name" value="DPM1_like"/>
    <property type="match status" value="1"/>
</dbReference>
<name>A0A934SJD2_9MICO</name>
<keyword evidence="2" id="KW-0328">Glycosyltransferase</keyword>
<evidence type="ECO:0000313" key="5">
    <source>
        <dbReference type="EMBL" id="MBK4346434.1"/>
    </source>
</evidence>
<dbReference type="Proteomes" id="UP000636458">
    <property type="component" value="Unassembled WGS sequence"/>
</dbReference>
<comment type="caution">
    <text evidence="5">The sequence shown here is derived from an EMBL/GenBank/DDBJ whole genome shotgun (WGS) entry which is preliminary data.</text>
</comment>
<accession>A0A934SJD2</accession>
<reference evidence="5" key="1">
    <citation type="submission" date="2021-01" db="EMBL/GenBank/DDBJ databases">
        <title>Lacisediminihabitans sp. nov. strain G11-30, isolated from Antarctic Soil.</title>
        <authorList>
            <person name="Li J."/>
        </authorList>
    </citation>
    <scope>NUCLEOTIDE SEQUENCE</scope>
    <source>
        <strain evidence="5">G11-30</strain>
    </source>
</reference>
<evidence type="ECO:0000256" key="1">
    <source>
        <dbReference type="ARBA" id="ARBA00006739"/>
    </source>
</evidence>
<evidence type="ECO:0000313" key="6">
    <source>
        <dbReference type="Proteomes" id="UP000636458"/>
    </source>
</evidence>
<dbReference type="PANTHER" id="PTHR43398:SF1">
    <property type="entry name" value="DOLICHOL-PHOSPHATE MANNOSYLTRANSFERASE SUBUNIT 1"/>
    <property type="match status" value="1"/>
</dbReference>
<proteinExistence type="inferred from homology"/>
<comment type="similarity">
    <text evidence="1">Belongs to the glycosyltransferase 2 family.</text>
</comment>
<dbReference type="FunFam" id="3.90.550.10:FF:000122">
    <property type="entry name" value="Dolichol-phosphate mannosyltransferase subunit 1"/>
    <property type="match status" value="1"/>
</dbReference>
<organism evidence="5 6">
    <name type="scientific">Lacisediminihabitans changchengi</name>
    <dbReference type="NCBI Taxonomy" id="2787634"/>
    <lineage>
        <taxon>Bacteria</taxon>
        <taxon>Bacillati</taxon>
        <taxon>Actinomycetota</taxon>
        <taxon>Actinomycetes</taxon>
        <taxon>Micrococcales</taxon>
        <taxon>Microbacteriaceae</taxon>
        <taxon>Lacisediminihabitans</taxon>
    </lineage>
</organism>
<dbReference type="PANTHER" id="PTHR43398">
    <property type="entry name" value="DOLICHOL-PHOSPHATE MANNOSYLTRANSFERASE SUBUNIT 1"/>
    <property type="match status" value="1"/>
</dbReference>
<feature type="domain" description="Glycosyltransferase 2-like" evidence="4">
    <location>
        <begin position="12"/>
        <end position="180"/>
    </location>
</feature>